<accession>A0A1M6L9J8</accession>
<gene>
    <name evidence="2" type="ORF">SAMN02745243_01111</name>
</gene>
<keyword evidence="1" id="KW-1133">Transmembrane helix</keyword>
<sequence length="250" mass="27447">MILILAAIFFVLILLIGGERGAMSLIALCGNIIVFIAMILLMSSGIWPVLVTIAGSLFINGITLLYQNGRNKKTIAAVISVACVMLVLFVGVFLIGSRMHLNGLNEIELKGDLSMYYSFNIHIDMNMVCISLIIIGLLGAVMDTAVAISSAIYEVHVNNPSLSKKMLFRSGITMGRDVLATTLNTLYFAYIGEALMLFLYLQKYNYSVVQMINSKAFLQDFSCIMFSAIGCLIVIPLSAYVSSTMFKDWD</sequence>
<dbReference type="Pfam" id="PF07907">
    <property type="entry name" value="YibE_F"/>
    <property type="match status" value="1"/>
</dbReference>
<dbReference type="RefSeq" id="WP_073106584.1">
    <property type="nucleotide sequence ID" value="NZ_FQZY01000014.1"/>
</dbReference>
<evidence type="ECO:0000313" key="3">
    <source>
        <dbReference type="Proteomes" id="UP000184301"/>
    </source>
</evidence>
<reference evidence="2 3" key="1">
    <citation type="submission" date="2016-11" db="EMBL/GenBank/DDBJ databases">
        <authorList>
            <person name="Jaros S."/>
            <person name="Januszkiewicz K."/>
            <person name="Wedrychowicz H."/>
        </authorList>
    </citation>
    <scope>NUCLEOTIDE SEQUENCE [LARGE SCALE GENOMIC DNA]</scope>
    <source>
        <strain evidence="2 3">DSM 15480</strain>
    </source>
</reference>
<keyword evidence="1" id="KW-0812">Transmembrane</keyword>
<feature type="transmembrane region" description="Helical" evidence="1">
    <location>
        <begin position="125"/>
        <end position="157"/>
    </location>
</feature>
<dbReference type="PANTHER" id="PTHR41771">
    <property type="entry name" value="MEMBRANE PROTEIN-RELATED"/>
    <property type="match status" value="1"/>
</dbReference>
<dbReference type="InterPro" id="IPR012507">
    <property type="entry name" value="YibE_F"/>
</dbReference>
<dbReference type="PIRSF" id="PIRSF031503">
    <property type="entry name" value="UCP031503_mp"/>
    <property type="match status" value="1"/>
</dbReference>
<dbReference type="OrthoDB" id="5753718at2"/>
<dbReference type="EMBL" id="FQZY01000014">
    <property type="protein sequence ID" value="SHJ67823.1"/>
    <property type="molecule type" value="Genomic_DNA"/>
</dbReference>
<dbReference type="Proteomes" id="UP000184301">
    <property type="component" value="Unassembled WGS sequence"/>
</dbReference>
<proteinExistence type="predicted"/>
<feature type="transmembrane region" description="Helical" evidence="1">
    <location>
        <begin position="178"/>
        <end position="201"/>
    </location>
</feature>
<evidence type="ECO:0000313" key="2">
    <source>
        <dbReference type="EMBL" id="SHJ67823.1"/>
    </source>
</evidence>
<name>A0A1M6L9J8_9FIRM</name>
<protein>
    <submittedName>
        <fullName evidence="2">YibE/F-like protein</fullName>
    </submittedName>
</protein>
<dbReference type="InterPro" id="IPR014564">
    <property type="entry name" value="UCP031503_TM"/>
</dbReference>
<dbReference type="AlphaFoldDB" id="A0A1M6L9J8"/>
<dbReference type="PANTHER" id="PTHR41771:SF1">
    <property type="entry name" value="MEMBRANE PROTEIN"/>
    <property type="match status" value="1"/>
</dbReference>
<dbReference type="STRING" id="1121950.SAMN02745243_01111"/>
<feature type="transmembrane region" description="Helical" evidence="1">
    <location>
        <begin position="34"/>
        <end position="62"/>
    </location>
</feature>
<feature type="transmembrane region" description="Helical" evidence="1">
    <location>
        <begin position="74"/>
        <end position="95"/>
    </location>
</feature>
<organism evidence="2 3">
    <name type="scientific">Hespellia stercorisuis DSM 15480</name>
    <dbReference type="NCBI Taxonomy" id="1121950"/>
    <lineage>
        <taxon>Bacteria</taxon>
        <taxon>Bacillati</taxon>
        <taxon>Bacillota</taxon>
        <taxon>Clostridia</taxon>
        <taxon>Lachnospirales</taxon>
        <taxon>Lachnospiraceae</taxon>
        <taxon>Hespellia</taxon>
    </lineage>
</organism>
<keyword evidence="3" id="KW-1185">Reference proteome</keyword>
<keyword evidence="1" id="KW-0472">Membrane</keyword>
<evidence type="ECO:0000256" key="1">
    <source>
        <dbReference type="SAM" id="Phobius"/>
    </source>
</evidence>
<feature type="transmembrane region" description="Helical" evidence="1">
    <location>
        <begin position="221"/>
        <end position="241"/>
    </location>
</feature>